<dbReference type="GO" id="GO:0016020">
    <property type="term" value="C:membrane"/>
    <property type="evidence" value="ECO:0007669"/>
    <property type="project" value="UniProtKB-SubCell"/>
</dbReference>
<dbReference type="OrthoDB" id="2985014at2759"/>
<accession>A0A1L9UQ71</accession>
<feature type="transmembrane region" description="Helical" evidence="7">
    <location>
        <begin position="358"/>
        <end position="376"/>
    </location>
</feature>
<dbReference type="EMBL" id="KV878682">
    <property type="protein sequence ID" value="OJJ73696.1"/>
    <property type="molecule type" value="Genomic_DNA"/>
</dbReference>
<feature type="domain" description="Major facilitator superfamily (MFS) profile" evidence="8">
    <location>
        <begin position="60"/>
        <end position="471"/>
    </location>
</feature>
<name>A0A1L9UQ71_ASPBC</name>
<feature type="transmembrane region" description="Helical" evidence="7">
    <location>
        <begin position="220"/>
        <end position="240"/>
    </location>
</feature>
<dbReference type="PANTHER" id="PTHR43791:SF21">
    <property type="entry name" value="MAJOR FACILITATOR SUPERFAMILY (MFS) PROFILE DOMAIN-CONTAINING PROTEIN"/>
    <property type="match status" value="1"/>
</dbReference>
<keyword evidence="3 7" id="KW-0812">Transmembrane</keyword>
<dbReference type="GeneID" id="93581724"/>
<feature type="transmembrane region" description="Helical" evidence="7">
    <location>
        <begin position="292"/>
        <end position="316"/>
    </location>
</feature>
<dbReference type="InterPro" id="IPR011701">
    <property type="entry name" value="MFS"/>
</dbReference>
<evidence type="ECO:0000256" key="3">
    <source>
        <dbReference type="ARBA" id="ARBA00022692"/>
    </source>
</evidence>
<evidence type="ECO:0000313" key="10">
    <source>
        <dbReference type="Proteomes" id="UP000184499"/>
    </source>
</evidence>
<dbReference type="InterPro" id="IPR036259">
    <property type="entry name" value="MFS_trans_sf"/>
</dbReference>
<dbReference type="Proteomes" id="UP000184499">
    <property type="component" value="Unassembled WGS sequence"/>
</dbReference>
<dbReference type="AlphaFoldDB" id="A0A1L9UQ71"/>
<dbReference type="PANTHER" id="PTHR43791">
    <property type="entry name" value="PERMEASE-RELATED"/>
    <property type="match status" value="1"/>
</dbReference>
<protein>
    <recommendedName>
        <fullName evidence="8">Major facilitator superfamily (MFS) profile domain-containing protein</fullName>
    </recommendedName>
</protein>
<organism evidence="9 10">
    <name type="scientific">Aspergillus brasiliensis (strain CBS 101740 / IMI 381727 / IBT 21946)</name>
    <dbReference type="NCBI Taxonomy" id="767769"/>
    <lineage>
        <taxon>Eukaryota</taxon>
        <taxon>Fungi</taxon>
        <taxon>Dikarya</taxon>
        <taxon>Ascomycota</taxon>
        <taxon>Pezizomycotina</taxon>
        <taxon>Eurotiomycetes</taxon>
        <taxon>Eurotiomycetidae</taxon>
        <taxon>Eurotiales</taxon>
        <taxon>Aspergillaceae</taxon>
        <taxon>Aspergillus</taxon>
        <taxon>Aspergillus subgen. Circumdati</taxon>
    </lineage>
</organism>
<dbReference type="VEuPathDB" id="FungiDB:ASPBRDRAFT_74005"/>
<evidence type="ECO:0000256" key="1">
    <source>
        <dbReference type="ARBA" id="ARBA00004141"/>
    </source>
</evidence>
<feature type="transmembrane region" description="Helical" evidence="7">
    <location>
        <begin position="184"/>
        <end position="208"/>
    </location>
</feature>
<comment type="subcellular location">
    <subcellularLocation>
        <location evidence="1">Membrane</location>
        <topology evidence="1">Multi-pass membrane protein</topology>
    </subcellularLocation>
</comment>
<evidence type="ECO:0000313" key="9">
    <source>
        <dbReference type="EMBL" id="OJJ73696.1"/>
    </source>
</evidence>
<dbReference type="STRING" id="767769.A0A1L9UQ71"/>
<evidence type="ECO:0000256" key="7">
    <source>
        <dbReference type="SAM" id="Phobius"/>
    </source>
</evidence>
<reference evidence="10" key="1">
    <citation type="journal article" date="2017" name="Genome Biol.">
        <title>Comparative genomics reveals high biological diversity and specific adaptations in the industrially and medically important fungal genus Aspergillus.</title>
        <authorList>
            <person name="de Vries R.P."/>
            <person name="Riley R."/>
            <person name="Wiebenga A."/>
            <person name="Aguilar-Osorio G."/>
            <person name="Amillis S."/>
            <person name="Uchima C.A."/>
            <person name="Anderluh G."/>
            <person name="Asadollahi M."/>
            <person name="Askin M."/>
            <person name="Barry K."/>
            <person name="Battaglia E."/>
            <person name="Bayram O."/>
            <person name="Benocci T."/>
            <person name="Braus-Stromeyer S.A."/>
            <person name="Caldana C."/>
            <person name="Canovas D."/>
            <person name="Cerqueira G.C."/>
            <person name="Chen F."/>
            <person name="Chen W."/>
            <person name="Choi C."/>
            <person name="Clum A."/>
            <person name="Dos Santos R.A."/>
            <person name="Damasio A.R."/>
            <person name="Diallinas G."/>
            <person name="Emri T."/>
            <person name="Fekete E."/>
            <person name="Flipphi M."/>
            <person name="Freyberg S."/>
            <person name="Gallo A."/>
            <person name="Gournas C."/>
            <person name="Habgood R."/>
            <person name="Hainaut M."/>
            <person name="Harispe M.L."/>
            <person name="Henrissat B."/>
            <person name="Hilden K.S."/>
            <person name="Hope R."/>
            <person name="Hossain A."/>
            <person name="Karabika E."/>
            <person name="Karaffa L."/>
            <person name="Karanyi Z."/>
            <person name="Krasevec N."/>
            <person name="Kuo A."/>
            <person name="Kusch H."/>
            <person name="LaButti K."/>
            <person name="Lagendijk E.L."/>
            <person name="Lapidus A."/>
            <person name="Levasseur A."/>
            <person name="Lindquist E."/>
            <person name="Lipzen A."/>
            <person name="Logrieco A.F."/>
            <person name="MacCabe A."/>
            <person name="Maekelae M.R."/>
            <person name="Malavazi I."/>
            <person name="Melin P."/>
            <person name="Meyer V."/>
            <person name="Mielnichuk N."/>
            <person name="Miskei M."/>
            <person name="Molnar A.P."/>
            <person name="Mule G."/>
            <person name="Ngan C.Y."/>
            <person name="Orejas M."/>
            <person name="Orosz E."/>
            <person name="Ouedraogo J.P."/>
            <person name="Overkamp K.M."/>
            <person name="Park H.-S."/>
            <person name="Perrone G."/>
            <person name="Piumi F."/>
            <person name="Punt P.J."/>
            <person name="Ram A.F."/>
            <person name="Ramon A."/>
            <person name="Rauscher S."/>
            <person name="Record E."/>
            <person name="Riano-Pachon D.M."/>
            <person name="Robert V."/>
            <person name="Roehrig J."/>
            <person name="Ruller R."/>
            <person name="Salamov A."/>
            <person name="Salih N.S."/>
            <person name="Samson R.A."/>
            <person name="Sandor E."/>
            <person name="Sanguinetti M."/>
            <person name="Schuetze T."/>
            <person name="Sepcic K."/>
            <person name="Shelest E."/>
            <person name="Sherlock G."/>
            <person name="Sophianopoulou V."/>
            <person name="Squina F.M."/>
            <person name="Sun H."/>
            <person name="Susca A."/>
            <person name="Todd R.B."/>
            <person name="Tsang A."/>
            <person name="Unkles S.E."/>
            <person name="van de Wiele N."/>
            <person name="van Rossen-Uffink D."/>
            <person name="Oliveira J.V."/>
            <person name="Vesth T.C."/>
            <person name="Visser J."/>
            <person name="Yu J.-H."/>
            <person name="Zhou M."/>
            <person name="Andersen M.R."/>
            <person name="Archer D.B."/>
            <person name="Baker S.E."/>
            <person name="Benoit I."/>
            <person name="Brakhage A.A."/>
            <person name="Braus G.H."/>
            <person name="Fischer R."/>
            <person name="Frisvad J.C."/>
            <person name="Goldman G.H."/>
            <person name="Houbraken J."/>
            <person name="Oakley B."/>
            <person name="Pocsi I."/>
            <person name="Scazzocchio C."/>
            <person name="Seiboth B."/>
            <person name="vanKuyk P.A."/>
            <person name="Wortman J."/>
            <person name="Dyer P.S."/>
            <person name="Grigoriev I.V."/>
        </authorList>
    </citation>
    <scope>NUCLEOTIDE SEQUENCE [LARGE SCALE GENOMIC DNA]</scope>
    <source>
        <strain evidence="10">CBS 101740 / IMI 381727 / IBT 21946</strain>
    </source>
</reference>
<dbReference type="InterPro" id="IPR020846">
    <property type="entry name" value="MFS_dom"/>
</dbReference>
<dbReference type="Gene3D" id="1.20.1250.20">
    <property type="entry name" value="MFS general substrate transporter like domains"/>
    <property type="match status" value="2"/>
</dbReference>
<evidence type="ECO:0000259" key="8">
    <source>
        <dbReference type="PROSITE" id="PS50850"/>
    </source>
</evidence>
<dbReference type="OMA" id="LGAKHWI"/>
<sequence length="531" mass="56630">MTQAPPPGCKGVAEHTEDIELASIAKSPLQDKPVRTHYQATSADEISVDKRLNLKLDLLITGLLSFGFVLCGIDKTNIGYAATSTFVADANLSPNAIGNSLSIFSATYVPLQPLSVLAARRFGSKYWISGLLAAWGALSMCHALIKNQATLIALRLLLGAAESGFTPSSYYLMSTVYPKYIVGLRMGIFSGMYAIAGAFGGLIAYGLLQIGSSNIKGWQILFLFEGGLTVLVGIAAFFIIPKHLGTSWFLTESERAHAVRRMTIDSASSEPETGNGINIRDITDVCRDWKKILIILFNLLGVLPVNAFTTFLPLIVQGMGYEGTKASLMSVSPFIVGAIVLVIIVWSSDRCQERSGHMAGGMFLSAIGCIVMATSSNPRLRYGFSHVCMAGVFVSGPLAAARLAGNTPLMGPRSFVLGLNGFTNLGGVIAGQLYAAKYATNYTLPLIVTLVLIVVGIFGILSIRVVYMRTNFRRLPVIVVISEHHPLEVISTSALFQAISLDTKGKCTPSPTLIDKSGTDKSPMGKGSAAA</sequence>
<keyword evidence="4 7" id="KW-1133">Transmembrane helix</keyword>
<evidence type="ECO:0000256" key="6">
    <source>
        <dbReference type="SAM" id="MobiDB-lite"/>
    </source>
</evidence>
<gene>
    <name evidence="9" type="ORF">ASPBRDRAFT_74005</name>
</gene>
<dbReference type="PROSITE" id="PS50850">
    <property type="entry name" value="MFS"/>
    <property type="match status" value="1"/>
</dbReference>
<feature type="transmembrane region" description="Helical" evidence="7">
    <location>
        <begin position="328"/>
        <end position="346"/>
    </location>
</feature>
<proteinExistence type="predicted"/>
<keyword evidence="10" id="KW-1185">Reference proteome</keyword>
<evidence type="ECO:0000256" key="5">
    <source>
        <dbReference type="ARBA" id="ARBA00023136"/>
    </source>
</evidence>
<evidence type="ECO:0000256" key="4">
    <source>
        <dbReference type="ARBA" id="ARBA00022989"/>
    </source>
</evidence>
<keyword evidence="2" id="KW-0813">Transport</keyword>
<dbReference type="GO" id="GO:0022857">
    <property type="term" value="F:transmembrane transporter activity"/>
    <property type="evidence" value="ECO:0007669"/>
    <property type="project" value="InterPro"/>
</dbReference>
<feature type="transmembrane region" description="Helical" evidence="7">
    <location>
        <begin position="126"/>
        <end position="145"/>
    </location>
</feature>
<evidence type="ECO:0000256" key="2">
    <source>
        <dbReference type="ARBA" id="ARBA00022448"/>
    </source>
</evidence>
<dbReference type="SUPFAM" id="SSF103473">
    <property type="entry name" value="MFS general substrate transporter"/>
    <property type="match status" value="1"/>
</dbReference>
<keyword evidence="5 7" id="KW-0472">Membrane</keyword>
<feature type="transmembrane region" description="Helical" evidence="7">
    <location>
        <begin position="415"/>
        <end position="436"/>
    </location>
</feature>
<feature type="region of interest" description="Disordered" evidence="6">
    <location>
        <begin position="510"/>
        <end position="531"/>
    </location>
</feature>
<dbReference type="Pfam" id="PF07690">
    <property type="entry name" value="MFS_1"/>
    <property type="match status" value="1"/>
</dbReference>
<dbReference type="RefSeq" id="XP_067480944.1">
    <property type="nucleotide sequence ID" value="XM_067629237.1"/>
</dbReference>
<feature type="transmembrane region" description="Helical" evidence="7">
    <location>
        <begin position="442"/>
        <end position="467"/>
    </location>
</feature>
<feature type="transmembrane region" description="Helical" evidence="7">
    <location>
        <begin position="382"/>
        <end position="403"/>
    </location>
</feature>